<dbReference type="OrthoDB" id="1470350at2759"/>
<dbReference type="SUPFAM" id="SSF51695">
    <property type="entry name" value="PLC-like phosphodiesterases"/>
    <property type="match status" value="1"/>
</dbReference>
<dbReference type="Proteomes" id="UP000029725">
    <property type="component" value="Unassembled WGS sequence"/>
</dbReference>
<evidence type="ECO:0000259" key="1">
    <source>
        <dbReference type="PROSITE" id="PS51704"/>
    </source>
</evidence>
<protein>
    <recommendedName>
        <fullName evidence="1">GP-PDE domain-containing protein</fullName>
    </recommendedName>
</protein>
<comment type="caution">
    <text evidence="2">The sequence shown here is derived from an EMBL/GenBank/DDBJ whole genome shotgun (WGS) entry which is preliminary data.</text>
</comment>
<proteinExistence type="predicted"/>
<evidence type="ECO:0000313" key="2">
    <source>
        <dbReference type="EMBL" id="KGG50708.1"/>
    </source>
</evidence>
<dbReference type="VEuPathDB" id="MicrosporidiaDB:DI09_5p550"/>
<dbReference type="AlphaFoldDB" id="A0A098VNT1"/>
<dbReference type="EMBL" id="JMKJ01000555">
    <property type="protein sequence ID" value="KGG50708.1"/>
    <property type="molecule type" value="Genomic_DNA"/>
</dbReference>
<dbReference type="HOGENOM" id="CLU_030006_3_3_1"/>
<dbReference type="PANTHER" id="PTHR43805:SF1">
    <property type="entry name" value="GP-PDE DOMAIN-CONTAINING PROTEIN"/>
    <property type="match status" value="1"/>
</dbReference>
<dbReference type="GO" id="GO:0008081">
    <property type="term" value="F:phosphoric diester hydrolase activity"/>
    <property type="evidence" value="ECO:0007669"/>
    <property type="project" value="InterPro"/>
</dbReference>
<organism evidence="2 3">
    <name type="scientific">Mitosporidium daphniae</name>
    <dbReference type="NCBI Taxonomy" id="1485682"/>
    <lineage>
        <taxon>Eukaryota</taxon>
        <taxon>Fungi</taxon>
        <taxon>Fungi incertae sedis</taxon>
        <taxon>Microsporidia</taxon>
        <taxon>Mitosporidium</taxon>
    </lineage>
</organism>
<accession>A0A098VNT1</accession>
<dbReference type="InterPro" id="IPR030395">
    <property type="entry name" value="GP_PDE_dom"/>
</dbReference>
<dbReference type="PROSITE" id="PS51704">
    <property type="entry name" value="GP_PDE"/>
    <property type="match status" value="1"/>
</dbReference>
<dbReference type="InterPro" id="IPR017946">
    <property type="entry name" value="PLC-like_Pdiesterase_TIM-brl"/>
</dbReference>
<dbReference type="PANTHER" id="PTHR43805">
    <property type="entry name" value="GLYCEROPHOSPHORYL DIESTER PHOSPHODIESTERASE"/>
    <property type="match status" value="1"/>
</dbReference>
<dbReference type="GO" id="GO:0006629">
    <property type="term" value="P:lipid metabolic process"/>
    <property type="evidence" value="ECO:0007669"/>
    <property type="project" value="InterPro"/>
</dbReference>
<sequence>MLIFGHRGFCHLYPENTILSHLKAIDAGAMGIETDLRITSDDEIILMHDTTLVCFPLFDLPYHGYIDHLRTKNESQCIPLLKDLLNSLLQPPYDRCTVVLDIKEDNPIAILDKLQAILSIHDFTPERLILGVWNQEFLFKAKELFANRHQIMLIHEHWPPKSTSSLAIPEEALASDLIDIFSIDWDAVKKAPSQVIDRVHQAHKLIFVWVLNSTADIEMARTAGFNAVITDCPNLAKKS</sequence>
<keyword evidence="3" id="KW-1185">Reference proteome</keyword>
<gene>
    <name evidence="2" type="ORF">DI09_5p550</name>
</gene>
<name>A0A098VNT1_9MICR</name>
<dbReference type="Pfam" id="PF03009">
    <property type="entry name" value="GDPD"/>
    <property type="match status" value="1"/>
</dbReference>
<dbReference type="RefSeq" id="XP_013237135.1">
    <property type="nucleotide sequence ID" value="XM_013381681.1"/>
</dbReference>
<evidence type="ECO:0000313" key="3">
    <source>
        <dbReference type="Proteomes" id="UP000029725"/>
    </source>
</evidence>
<dbReference type="Gene3D" id="3.20.20.190">
    <property type="entry name" value="Phosphatidylinositol (PI) phosphodiesterase"/>
    <property type="match status" value="1"/>
</dbReference>
<dbReference type="GeneID" id="25260454"/>
<feature type="domain" description="GP-PDE" evidence="1">
    <location>
        <begin position="1"/>
        <end position="239"/>
    </location>
</feature>
<reference evidence="2 3" key="1">
    <citation type="submission" date="2014-04" db="EMBL/GenBank/DDBJ databases">
        <title>A new species of microsporidia sheds light on the evolution of extreme parasitism.</title>
        <authorList>
            <person name="Haag K.L."/>
            <person name="James T.Y."/>
            <person name="Larsson R."/>
            <person name="Schaer T.M."/>
            <person name="Refardt D."/>
            <person name="Pombert J.-F."/>
            <person name="Ebert D."/>
        </authorList>
    </citation>
    <scope>NUCLEOTIDE SEQUENCE [LARGE SCALE GENOMIC DNA]</scope>
    <source>
        <strain evidence="2 3">UGP3</strain>
        <tissue evidence="2">Spores</tissue>
    </source>
</reference>